<evidence type="ECO:0000313" key="5">
    <source>
        <dbReference type="Proteomes" id="UP000019114"/>
    </source>
</evidence>
<proteinExistence type="predicted"/>
<protein>
    <recommendedName>
        <fullName evidence="3">RPAP1 C-terminal domain-containing protein</fullName>
    </recommendedName>
</protein>
<keyword evidence="2" id="KW-1133">Transmembrane helix</keyword>
<keyword evidence="2" id="KW-0472">Membrane</keyword>
<organism evidence="4 5">
    <name type="scientific">Plasmodium falciparum NF135/5.C10</name>
    <dbReference type="NCBI Taxonomy" id="1036726"/>
    <lineage>
        <taxon>Eukaryota</taxon>
        <taxon>Sar</taxon>
        <taxon>Alveolata</taxon>
        <taxon>Apicomplexa</taxon>
        <taxon>Aconoidasida</taxon>
        <taxon>Haemosporida</taxon>
        <taxon>Plasmodiidae</taxon>
        <taxon>Plasmodium</taxon>
        <taxon>Plasmodium (Laverania)</taxon>
    </lineage>
</organism>
<dbReference type="OrthoDB" id="348201at2759"/>
<feature type="compositionally biased region" description="Low complexity" evidence="1">
    <location>
        <begin position="1503"/>
        <end position="1522"/>
    </location>
</feature>
<dbReference type="InterPro" id="IPR039913">
    <property type="entry name" value="RPAP1/Rba50"/>
</dbReference>
<evidence type="ECO:0000256" key="1">
    <source>
        <dbReference type="SAM" id="MobiDB-lite"/>
    </source>
</evidence>
<reference evidence="4 5" key="1">
    <citation type="submission" date="2013-02" db="EMBL/GenBank/DDBJ databases">
        <title>The Genome Annotation of Plasmodium falciparum NF135/5.C10.</title>
        <authorList>
            <consortium name="The Broad Institute Genome Sequencing Platform"/>
            <consortium name="The Broad Institute Genome Sequencing Center for Infectious Disease"/>
            <person name="Neafsey D."/>
            <person name="Hoffman S."/>
            <person name="Volkman S."/>
            <person name="Rosenthal P."/>
            <person name="Walker B."/>
            <person name="Young S.K."/>
            <person name="Zeng Q."/>
            <person name="Gargeya S."/>
            <person name="Fitzgerald M."/>
            <person name="Haas B."/>
            <person name="Abouelleil A."/>
            <person name="Allen A.W."/>
            <person name="Alvarado L."/>
            <person name="Arachchi H.M."/>
            <person name="Berlin A.M."/>
            <person name="Chapman S.B."/>
            <person name="Gainer-Dewar J."/>
            <person name="Goldberg J."/>
            <person name="Griggs A."/>
            <person name="Gujja S."/>
            <person name="Hansen M."/>
            <person name="Howarth C."/>
            <person name="Imamovic A."/>
            <person name="Ireland A."/>
            <person name="Larimer J."/>
            <person name="McCowan C."/>
            <person name="Murphy C."/>
            <person name="Pearson M."/>
            <person name="Poon T.W."/>
            <person name="Priest M."/>
            <person name="Roberts A."/>
            <person name="Saif S."/>
            <person name="Shea T."/>
            <person name="Sisk P."/>
            <person name="Sykes S."/>
            <person name="Wortman J."/>
            <person name="Nusbaum C."/>
            <person name="Birren B."/>
        </authorList>
    </citation>
    <scope>NUCLEOTIDE SEQUENCE [LARGE SCALE GENOMIC DNA]</scope>
    <source>
        <strain evidence="4 5">NF135/5.C10</strain>
    </source>
</reference>
<keyword evidence="2" id="KW-0812">Transmembrane</keyword>
<dbReference type="EMBL" id="KI926049">
    <property type="protein sequence ID" value="ETW42515.1"/>
    <property type="molecule type" value="Genomic_DNA"/>
</dbReference>
<dbReference type="InterPro" id="IPR011049">
    <property type="entry name" value="Serralysin-like_metalloprot_C"/>
</dbReference>
<dbReference type="InterPro" id="IPR013929">
    <property type="entry name" value="RPAP1_C"/>
</dbReference>
<reference evidence="4 5" key="2">
    <citation type="submission" date="2013-02" db="EMBL/GenBank/DDBJ databases">
        <title>The Genome Sequence of Plasmodium falciparum NF135/5.C10.</title>
        <authorList>
            <consortium name="The Broad Institute Genome Sequencing Platform"/>
            <consortium name="The Broad Institute Genome Sequencing Center for Infectious Disease"/>
            <person name="Neafsey D."/>
            <person name="Cheeseman I."/>
            <person name="Volkman S."/>
            <person name="Adams J."/>
            <person name="Walker B."/>
            <person name="Young S.K."/>
            <person name="Zeng Q."/>
            <person name="Gargeya S."/>
            <person name="Fitzgerald M."/>
            <person name="Haas B."/>
            <person name="Abouelleil A."/>
            <person name="Alvarado L."/>
            <person name="Arachchi H.M."/>
            <person name="Berlin A.M."/>
            <person name="Chapman S.B."/>
            <person name="Dewar J."/>
            <person name="Goldberg J."/>
            <person name="Griggs A."/>
            <person name="Gujja S."/>
            <person name="Hansen M."/>
            <person name="Howarth C."/>
            <person name="Imamovic A."/>
            <person name="Larimer J."/>
            <person name="McCowan C."/>
            <person name="Murphy C."/>
            <person name="Neiman D."/>
            <person name="Pearson M."/>
            <person name="Priest M."/>
            <person name="Roberts A."/>
            <person name="Saif S."/>
            <person name="Shea T."/>
            <person name="Sisk P."/>
            <person name="Sykes S."/>
            <person name="Wortman J."/>
            <person name="Nusbaum C."/>
            <person name="Birren B."/>
        </authorList>
    </citation>
    <scope>NUCLEOTIDE SEQUENCE [LARGE SCALE GENOMIC DNA]</scope>
    <source>
        <strain evidence="4 5">NF135/5.C10</strain>
    </source>
</reference>
<name>W4IHD1_PLAFA</name>
<dbReference type="SUPFAM" id="SSF101967">
    <property type="entry name" value="Adhesin YadA, collagen-binding domain"/>
    <property type="match status" value="1"/>
</dbReference>
<feature type="transmembrane region" description="Helical" evidence="2">
    <location>
        <begin position="1145"/>
        <end position="1166"/>
    </location>
</feature>
<dbReference type="Proteomes" id="UP000019114">
    <property type="component" value="Unassembled WGS sequence"/>
</dbReference>
<accession>W4IHD1</accession>
<feature type="region of interest" description="Disordered" evidence="1">
    <location>
        <begin position="1492"/>
        <end position="1522"/>
    </location>
</feature>
<gene>
    <name evidence="4" type="ORF">PFNF135_03176</name>
</gene>
<dbReference type="Pfam" id="PF08620">
    <property type="entry name" value="RPAP1_C"/>
    <property type="match status" value="1"/>
</dbReference>
<dbReference type="PANTHER" id="PTHR21483">
    <property type="entry name" value="RNA POLYMERASE II-ASSOCIATED PROTEIN 1"/>
    <property type="match status" value="1"/>
</dbReference>
<feature type="region of interest" description="Disordered" evidence="1">
    <location>
        <begin position="37"/>
        <end position="94"/>
    </location>
</feature>
<evidence type="ECO:0000313" key="4">
    <source>
        <dbReference type="EMBL" id="ETW42515.1"/>
    </source>
</evidence>
<evidence type="ECO:0000256" key="2">
    <source>
        <dbReference type="SAM" id="Phobius"/>
    </source>
</evidence>
<dbReference type="PANTHER" id="PTHR21483:SF18">
    <property type="entry name" value="RNA POLYMERASE II-ASSOCIATED PROTEIN 1"/>
    <property type="match status" value="1"/>
</dbReference>
<dbReference type="GO" id="GO:0006366">
    <property type="term" value="P:transcription by RNA polymerase II"/>
    <property type="evidence" value="ECO:0007669"/>
    <property type="project" value="InterPro"/>
</dbReference>
<feature type="compositionally biased region" description="Low complexity" evidence="1">
    <location>
        <begin position="75"/>
        <end position="94"/>
    </location>
</feature>
<sequence>MDDSLNKLQDKLRKERTNAQFILNKCNFNIIERYEDSSSEEENEFENNNSKGKSDLKNNDEENNSLYNQKKDNILNDNNNNENTVSKNQSSTNNQAYTTYNNYKYLNNNVSFPLALHRSILNLQKNNKNEKLQKVQICENKEVTINKNNNNNNYQKNRINYNNIINLKKNVKYNDNNSDEHIFMNAKKIYINEKYQDDAQSKYNLTFQLNKNEVAKLEWTNPVKDDEIRIIKNIQEIKLHEIRFDFQGKLRIQINEKLYNEKENKIIFNHFNGLYHHNEEPLNSGYTLPEILYLCQSSYNNQVCISLKILKHVFINMHIKLLYIYPAFQNIFNSNFMKNKYSYGFTYKRFINYINNDLKIFEKLLIIFNYYYNKNVEINCLHALASYLFPNNIFQINDNVLFNENMDTNNKQEKYNYIFFQDYQLFSYLNFFSDLAFFVDGYNIYFYSNKKYKIKNFKFSNVNNKNGFGHNILNKSGQKEDQNIEEDIPDDLEDQMGDIYFLDENNDIYETKINEVDKNDVLNGNNDISNGNNDISNGNNDISNGNNDISNGNNVISNGNNDISNGNNDISNGNNDISNGNNETVHNFSNFLKRYREKDSSMLLKEGENGINDLYINKIKRWNTKKKKQINDKNVDINASYINKNSPVDNDPIIHNDPTSKPNNKNLMSFFEYMDTINYDPLKIRNLNFEMIKYCYMNKYNYNKILNNINNILTNNFAILEIENSCVCFLIGLLIKKKQEINILKNSDLIKNIEKILESKMVGTDLYQERLNKQNNNKNNLLYSHEDIFINPIHINFIYNLITLIKYIIIYNYDKEILNKIDILPFLMFFRTLPFFINNKNKEKDINENINVSTHKNIKTNTHTNKYINTPSNEEAYFFISTEVIKIFRLLLYCNIYVESVDYFHDIINYVNNLVVYKKKKNEECHVYKMFLSQIYLYISLYNIMHADKELSGLLYQNKIMTTLKNYVNNNICSSPIFDDNIKSITKWDQYEKDIPQYEKHDRLNDLSKNGSTACYTFNILCDLELLHQCYTYIYSIFIVTKKMKDNKIDDIKKNNHLNNNIDNNMKDKEDRFINNELIKDILKSIKVVVIFIKNNLKHLLNFYIEKEEGNKTKNNIIKTIIKEIWEECPFPFNYVIYNKRETNLYLFFLVYIQILNVILNIYYILIHMEHINEEAIMLISIKSIFEDIEDEILIYFMMNVFKEENILQSHNIFLPLAYLFYNIYKIKCFYNTSNNNNNNNNNNNDNIIKVEKRNMNFHLLLFYSLSYSSSLYLNFECLKEIFNNPFFICDNIKNDTPIKRITLDNVDNIEAQSCHKKEVIVNIKEDLINIENNKTQINIYKEDIAPTYCNLQKNKKEHIYILTFLKKYISSRNNKCFLFFQSKKNLILLFVINIFKACCKEANQIKKEEKLNIEKNLELLLNQYFIDFLSNHMDIDIFLKIFVSIFMVDNSKSIGDYVSEERNIYVLLERIAYIYIYKRISIASDTPQKNNIKCGKRDNTHNNNNNNNNNNNDNNNNNNNGNNNYYYYNECDNMNGFTINLSPTLFLEKIKNIITTFTNNNNSDIRKDENVPYNMQHLNKFRNENRSITCYNNQKEILINQNILVIIYEQIIESYKRGCFFNPLFLSFLFFFSSSFFPNICRELFFNDDDLIKMLVKNVFIHFYDNTHYIIFTTSTYYGQEQNNYLINITHLFPPLYSFIKNTTEEEINLNTNLESYFKSVKKENLYTSLLHFIFYMKQAFSQK</sequence>
<evidence type="ECO:0000259" key="3">
    <source>
        <dbReference type="Pfam" id="PF08620"/>
    </source>
</evidence>
<feature type="domain" description="RPAP1 C-terminal" evidence="3">
    <location>
        <begin position="241"/>
        <end position="316"/>
    </location>
</feature>